<evidence type="ECO:0000256" key="1">
    <source>
        <dbReference type="SAM" id="MobiDB-lite"/>
    </source>
</evidence>
<organism evidence="2 3">
    <name type="scientific">Liquidambar formosana</name>
    <name type="common">Formosan gum</name>
    <dbReference type="NCBI Taxonomy" id="63359"/>
    <lineage>
        <taxon>Eukaryota</taxon>
        <taxon>Viridiplantae</taxon>
        <taxon>Streptophyta</taxon>
        <taxon>Embryophyta</taxon>
        <taxon>Tracheophyta</taxon>
        <taxon>Spermatophyta</taxon>
        <taxon>Magnoliopsida</taxon>
        <taxon>eudicotyledons</taxon>
        <taxon>Gunneridae</taxon>
        <taxon>Pentapetalae</taxon>
        <taxon>Saxifragales</taxon>
        <taxon>Altingiaceae</taxon>
        <taxon>Liquidambar</taxon>
    </lineage>
</organism>
<feature type="region of interest" description="Disordered" evidence="1">
    <location>
        <begin position="168"/>
        <end position="188"/>
    </location>
</feature>
<dbReference type="Proteomes" id="UP001415857">
    <property type="component" value="Unassembled WGS sequence"/>
</dbReference>
<evidence type="ECO:0000313" key="3">
    <source>
        <dbReference type="Proteomes" id="UP001415857"/>
    </source>
</evidence>
<reference evidence="2 3" key="1">
    <citation type="journal article" date="2024" name="Plant J.">
        <title>Genome sequences and population genomics reveal climatic adaptation and genomic divergence between two closely related sweetgum species.</title>
        <authorList>
            <person name="Xu W.Q."/>
            <person name="Ren C.Q."/>
            <person name="Zhang X.Y."/>
            <person name="Comes H.P."/>
            <person name="Liu X.H."/>
            <person name="Li Y.G."/>
            <person name="Kettle C.J."/>
            <person name="Jalonen R."/>
            <person name="Gaisberger H."/>
            <person name="Ma Y.Z."/>
            <person name="Qiu Y.X."/>
        </authorList>
    </citation>
    <scope>NUCLEOTIDE SEQUENCE [LARGE SCALE GENOMIC DNA]</scope>
    <source>
        <strain evidence="2">Hangzhou</strain>
    </source>
</reference>
<gene>
    <name evidence="2" type="ORF">L1049_010082</name>
</gene>
<proteinExistence type="predicted"/>
<comment type="caution">
    <text evidence="2">The sequence shown here is derived from an EMBL/GenBank/DDBJ whole genome shotgun (WGS) entry which is preliminary data.</text>
</comment>
<accession>A0AAP0N963</accession>
<protein>
    <submittedName>
        <fullName evidence="2">Uncharacterized protein</fullName>
    </submittedName>
</protein>
<name>A0AAP0N963_LIQFO</name>
<keyword evidence="3" id="KW-1185">Reference proteome</keyword>
<dbReference type="EMBL" id="JBBPBK010000016">
    <property type="protein sequence ID" value="KAK9267651.1"/>
    <property type="molecule type" value="Genomic_DNA"/>
</dbReference>
<sequence>MRKLKFHKKKLLKKVNFLEWKREGDHREAHVMHRYPVFGFMPDGVEASEHIEADEPKKPFSYRDDRSTLGKAEMFMDVSNQTERPKEKWYRREGVLCLAASKRPVPSVRLARVAVRKFLRLGAKIFPHGMDGITRSAIYKALYKSFGGFAADVVAAIDQSSERGASLLTIGGRDPSTSEKSCHRSRSC</sequence>
<dbReference type="AlphaFoldDB" id="A0AAP0N963"/>
<evidence type="ECO:0000313" key="2">
    <source>
        <dbReference type="EMBL" id="KAK9267651.1"/>
    </source>
</evidence>